<dbReference type="GO" id="GO:0008758">
    <property type="term" value="F:UDP-2,3-diacylglucosamine hydrolase activity"/>
    <property type="evidence" value="ECO:0007669"/>
    <property type="project" value="TreeGrafter"/>
</dbReference>
<dbReference type="InterPro" id="IPR029052">
    <property type="entry name" value="Metallo-depent_PP-like"/>
</dbReference>
<evidence type="ECO:0000313" key="7">
    <source>
        <dbReference type="EMBL" id="AJQ96082.1"/>
    </source>
</evidence>
<dbReference type="Proteomes" id="UP000032266">
    <property type="component" value="Chromosome"/>
</dbReference>
<dbReference type="STRING" id="1445510.YC6258_04046"/>
<dbReference type="RefSeq" id="WP_044618181.1">
    <property type="nucleotide sequence ID" value="NZ_CP007142.1"/>
</dbReference>
<dbReference type="EMBL" id="CP007142">
    <property type="protein sequence ID" value="AJQ96082.1"/>
    <property type="molecule type" value="Genomic_DNA"/>
</dbReference>
<dbReference type="GO" id="GO:0016020">
    <property type="term" value="C:membrane"/>
    <property type="evidence" value="ECO:0007669"/>
    <property type="project" value="GOC"/>
</dbReference>
<keyword evidence="2" id="KW-0997">Cell inner membrane</keyword>
<dbReference type="CDD" id="cd07398">
    <property type="entry name" value="MPP_YbbF-LpxH"/>
    <property type="match status" value="1"/>
</dbReference>
<dbReference type="OrthoDB" id="9802481at2"/>
<keyword evidence="4" id="KW-0472">Membrane</keyword>
<dbReference type="Gene3D" id="3.60.21.10">
    <property type="match status" value="1"/>
</dbReference>
<evidence type="ECO:0000313" key="8">
    <source>
        <dbReference type="Proteomes" id="UP000032266"/>
    </source>
</evidence>
<dbReference type="PANTHER" id="PTHR34990">
    <property type="entry name" value="UDP-2,3-DIACYLGLUCOSAMINE HYDROLASE-RELATED"/>
    <property type="match status" value="1"/>
</dbReference>
<dbReference type="SUPFAM" id="SSF56300">
    <property type="entry name" value="Metallo-dependent phosphatases"/>
    <property type="match status" value="1"/>
</dbReference>
<dbReference type="InterPro" id="IPR043461">
    <property type="entry name" value="LpxH-like"/>
</dbReference>
<dbReference type="PANTHER" id="PTHR34990:SF2">
    <property type="entry name" value="BLL8164 PROTEIN"/>
    <property type="match status" value="1"/>
</dbReference>
<keyword evidence="8" id="KW-1185">Reference proteome</keyword>
<evidence type="ECO:0000256" key="2">
    <source>
        <dbReference type="ARBA" id="ARBA00022519"/>
    </source>
</evidence>
<evidence type="ECO:0000256" key="4">
    <source>
        <dbReference type="ARBA" id="ARBA00023136"/>
    </source>
</evidence>
<dbReference type="AlphaFoldDB" id="A0A0C5VMY0"/>
<dbReference type="HOGENOM" id="CLU_061126_1_0_6"/>
<keyword evidence="1" id="KW-1003">Cell membrane</keyword>
<dbReference type="PATRIC" id="fig|1445510.3.peg.4019"/>
<proteinExistence type="predicted"/>
<dbReference type="Pfam" id="PF00149">
    <property type="entry name" value="Metallophos"/>
    <property type="match status" value="1"/>
</dbReference>
<reference evidence="7 8" key="1">
    <citation type="submission" date="2014-01" db="EMBL/GenBank/DDBJ databases">
        <title>Full genme sequencing of cellulolytic bacterium Gynuella sunshinyii YC6258T gen. nov., sp. nov.</title>
        <authorList>
            <person name="Khan H."/>
            <person name="Chung E.J."/>
            <person name="Chung Y.R."/>
        </authorList>
    </citation>
    <scope>NUCLEOTIDE SEQUENCE [LARGE SCALE GENOMIC DNA]</scope>
    <source>
        <strain evidence="7 8">YC6258</strain>
    </source>
</reference>
<keyword evidence="3" id="KW-0479">Metal-binding</keyword>
<protein>
    <recommendedName>
        <fullName evidence="6">Calcineurin-like phosphoesterase domain-containing protein</fullName>
    </recommendedName>
</protein>
<evidence type="ECO:0000259" key="6">
    <source>
        <dbReference type="Pfam" id="PF00149"/>
    </source>
</evidence>
<organism evidence="7 8">
    <name type="scientific">Gynuella sunshinyii YC6258</name>
    <dbReference type="NCBI Taxonomy" id="1445510"/>
    <lineage>
        <taxon>Bacteria</taxon>
        <taxon>Pseudomonadati</taxon>
        <taxon>Pseudomonadota</taxon>
        <taxon>Gammaproteobacteria</taxon>
        <taxon>Oceanospirillales</taxon>
        <taxon>Saccharospirillaceae</taxon>
        <taxon>Gynuella</taxon>
    </lineage>
</organism>
<sequence>MSKQYFRTIWISDTHLGNKNTQAGLLADFLDSTESEKLFLLGDIVDLWKMSKKGHWPKAHQDVLKKIFDKARAGTEVIYIPGNHDPFFRDFNGLGIGHISIHEEYIHQTANGQKLLLLHGDRFDEEITCARWLFHFADFLYESIITVNRHLNRIRARLNRPYWSLSGALKIRSKKVRSYITEFEQKVIAYGKEQGVDGVVCGHIHQPKLDRINGLIYANDGDWLESCSALVETTDGKLQLMDWSIKTAHHLQPATA</sequence>
<dbReference type="GO" id="GO:0009245">
    <property type="term" value="P:lipid A biosynthetic process"/>
    <property type="evidence" value="ECO:0007669"/>
    <property type="project" value="TreeGrafter"/>
</dbReference>
<evidence type="ECO:0000256" key="5">
    <source>
        <dbReference type="ARBA" id="ARBA00023211"/>
    </source>
</evidence>
<evidence type="ECO:0000256" key="1">
    <source>
        <dbReference type="ARBA" id="ARBA00022475"/>
    </source>
</evidence>
<gene>
    <name evidence="7" type="ORF">YC6258_04046</name>
</gene>
<dbReference type="InterPro" id="IPR004843">
    <property type="entry name" value="Calcineurin-like_PHP"/>
</dbReference>
<feature type="domain" description="Calcineurin-like phosphoesterase" evidence="6">
    <location>
        <begin position="7"/>
        <end position="207"/>
    </location>
</feature>
<evidence type="ECO:0000256" key="3">
    <source>
        <dbReference type="ARBA" id="ARBA00022723"/>
    </source>
</evidence>
<dbReference type="GO" id="GO:0046872">
    <property type="term" value="F:metal ion binding"/>
    <property type="evidence" value="ECO:0007669"/>
    <property type="project" value="UniProtKB-KW"/>
</dbReference>
<dbReference type="KEGG" id="gsn:YC6258_04046"/>
<accession>A0A0C5VMY0</accession>
<keyword evidence="5" id="KW-0464">Manganese</keyword>
<name>A0A0C5VMY0_9GAMM</name>